<protein>
    <submittedName>
        <fullName evidence="1">Uncharacterized protein</fullName>
    </submittedName>
</protein>
<evidence type="ECO:0000313" key="1">
    <source>
        <dbReference type="EMBL" id="KKM75310.1"/>
    </source>
</evidence>
<accession>A0A0F9MFG6</accession>
<comment type="caution">
    <text evidence="1">The sequence shown here is derived from an EMBL/GenBank/DDBJ whole genome shotgun (WGS) entry which is preliminary data.</text>
</comment>
<reference evidence="1" key="1">
    <citation type="journal article" date="2015" name="Nature">
        <title>Complex archaea that bridge the gap between prokaryotes and eukaryotes.</title>
        <authorList>
            <person name="Spang A."/>
            <person name="Saw J.H."/>
            <person name="Jorgensen S.L."/>
            <person name="Zaremba-Niedzwiedzka K."/>
            <person name="Martijn J."/>
            <person name="Lind A.E."/>
            <person name="van Eijk R."/>
            <person name="Schleper C."/>
            <person name="Guy L."/>
            <person name="Ettema T.J."/>
        </authorList>
    </citation>
    <scope>NUCLEOTIDE SEQUENCE</scope>
</reference>
<proteinExistence type="predicted"/>
<name>A0A0F9MFG6_9ZZZZ</name>
<gene>
    <name evidence="1" type="ORF">LCGC14_1391500</name>
</gene>
<sequence>MTGLKTIRKFGMTDPIPRQKVTKANSSGIGLPAGVVPMGVERRLLRDGMMTVCPLSEMEQSAGACRACEYFSGMVEIEVHGKVEIERKWRILCAHPKPRKISISTSKPQGEYRGKLEEALEQRAGSQMELERKLFLDNGMAINCPLSRAKTGIWRVENPPCLACDHYQGVKETDDGLRVLCDHYSTRQIRPAISGASLL</sequence>
<organism evidence="1">
    <name type="scientific">marine sediment metagenome</name>
    <dbReference type="NCBI Taxonomy" id="412755"/>
    <lineage>
        <taxon>unclassified sequences</taxon>
        <taxon>metagenomes</taxon>
        <taxon>ecological metagenomes</taxon>
    </lineage>
</organism>
<dbReference type="AlphaFoldDB" id="A0A0F9MFG6"/>
<dbReference type="EMBL" id="LAZR01008998">
    <property type="protein sequence ID" value="KKM75310.1"/>
    <property type="molecule type" value="Genomic_DNA"/>
</dbReference>